<accession>A0ABD1H7B0</accession>
<comment type="similarity">
    <text evidence="3">Belongs to the BIG GRAIN 1 (BG1) plant protein family.</text>
</comment>
<evidence type="ECO:0000256" key="2">
    <source>
        <dbReference type="ARBA" id="ARBA00004236"/>
    </source>
</evidence>
<comment type="subcellular location">
    <subcellularLocation>
        <location evidence="2">Cell membrane</location>
    </subcellularLocation>
</comment>
<dbReference type="AlphaFoldDB" id="A0ABD1H7B0"/>
<feature type="region of interest" description="Disordered" evidence="8">
    <location>
        <begin position="178"/>
        <end position="305"/>
    </location>
</feature>
<feature type="region of interest" description="Disordered" evidence="8">
    <location>
        <begin position="1"/>
        <end position="26"/>
    </location>
</feature>
<proteinExistence type="inferred from homology"/>
<comment type="caution">
    <text evidence="9">The sequence shown here is derived from an EMBL/GenBank/DDBJ whole genome shotgun (WGS) entry which is preliminary data.</text>
</comment>
<dbReference type="EMBL" id="JBEAFC010000006">
    <property type="protein sequence ID" value="KAL1552316.1"/>
    <property type="molecule type" value="Genomic_DNA"/>
</dbReference>
<evidence type="ECO:0000313" key="9">
    <source>
        <dbReference type="EMBL" id="KAL1552316.1"/>
    </source>
</evidence>
<sequence length="367" mass="41737">MYAREKLSRDQSQKSRKSGKAPPSFSSTLLDEIYLSIDGNADEINGYDSTGSSRRTCFVEKWMEKERIKQQEADTKPVHDDVVFFSSTSSSSDSSGTLSSSDTEFFGSTGRARPKPVRTGTRSEPGRFKFDDVRTGPVEAESKSRALRMYANLKKVKQPISPGGRLTSFINSLVSNASGKKSRNLESRDDDRSTARKCSSASSFSRSFLNKYSPRVKEKARDEERRTVRIEPEDLRPRGHKSAYDRDEERRTVRIEPEDFRPRGHKSVYDRNEERSPVRIEPEELRPRGHKSAYNGDSGRLGRPPLPTARLNKKVEIVAQKQNAKRGGVFHNVEEYDDEEDRFSDSSSDLFELDHLAFFGSDSRLLR</sequence>
<feature type="compositionally biased region" description="Basic and acidic residues" evidence="8">
    <location>
        <begin position="183"/>
        <end position="194"/>
    </location>
</feature>
<keyword evidence="10" id="KW-1185">Reference proteome</keyword>
<name>A0ABD1H7B0_SALDI</name>
<feature type="compositionally biased region" description="Low complexity" evidence="8">
    <location>
        <begin position="196"/>
        <end position="208"/>
    </location>
</feature>
<reference evidence="9 10" key="1">
    <citation type="submission" date="2024-06" db="EMBL/GenBank/DDBJ databases">
        <title>A chromosome level genome sequence of Diviner's sage (Salvia divinorum).</title>
        <authorList>
            <person name="Ford S.A."/>
            <person name="Ro D.-K."/>
            <person name="Ness R.W."/>
            <person name="Phillips M.A."/>
        </authorList>
    </citation>
    <scope>NUCLEOTIDE SEQUENCE [LARGE SCALE GENOMIC DNA]</scope>
    <source>
        <strain evidence="9">SAF-2024a</strain>
        <tissue evidence="9">Leaf</tissue>
    </source>
</reference>
<keyword evidence="5" id="KW-1003">Cell membrane</keyword>
<evidence type="ECO:0000256" key="6">
    <source>
        <dbReference type="ARBA" id="ARBA00023136"/>
    </source>
</evidence>
<feature type="compositionally biased region" description="Basic and acidic residues" evidence="8">
    <location>
        <begin position="124"/>
        <end position="141"/>
    </location>
</feature>
<organism evidence="9 10">
    <name type="scientific">Salvia divinorum</name>
    <name type="common">Maria pastora</name>
    <name type="synonym">Diviner's sage</name>
    <dbReference type="NCBI Taxonomy" id="28513"/>
    <lineage>
        <taxon>Eukaryota</taxon>
        <taxon>Viridiplantae</taxon>
        <taxon>Streptophyta</taxon>
        <taxon>Embryophyta</taxon>
        <taxon>Tracheophyta</taxon>
        <taxon>Spermatophyta</taxon>
        <taxon>Magnoliopsida</taxon>
        <taxon>eudicotyledons</taxon>
        <taxon>Gunneridae</taxon>
        <taxon>Pentapetalae</taxon>
        <taxon>asterids</taxon>
        <taxon>lamiids</taxon>
        <taxon>Lamiales</taxon>
        <taxon>Lamiaceae</taxon>
        <taxon>Nepetoideae</taxon>
        <taxon>Mentheae</taxon>
        <taxon>Salviinae</taxon>
        <taxon>Salvia</taxon>
        <taxon>Salvia subgen. Calosphace</taxon>
    </lineage>
</organism>
<feature type="region of interest" description="Disordered" evidence="8">
    <location>
        <begin position="323"/>
        <end position="345"/>
    </location>
</feature>
<feature type="compositionally biased region" description="Low complexity" evidence="8">
    <location>
        <begin position="86"/>
        <end position="103"/>
    </location>
</feature>
<dbReference type="GO" id="GO:0005886">
    <property type="term" value="C:plasma membrane"/>
    <property type="evidence" value="ECO:0007669"/>
    <property type="project" value="UniProtKB-SubCell"/>
</dbReference>
<dbReference type="InterPro" id="IPR039621">
    <property type="entry name" value="BG1-like"/>
</dbReference>
<protein>
    <submittedName>
        <fullName evidence="9">Protein BIG GRAIN 1-like B</fullName>
    </submittedName>
</protein>
<gene>
    <name evidence="9" type="ORF">AAHA92_13127</name>
</gene>
<evidence type="ECO:0000256" key="4">
    <source>
        <dbReference type="ARBA" id="ARBA00022448"/>
    </source>
</evidence>
<evidence type="ECO:0000256" key="1">
    <source>
        <dbReference type="ARBA" id="ARBA00002281"/>
    </source>
</evidence>
<keyword evidence="6" id="KW-0472">Membrane</keyword>
<evidence type="ECO:0000256" key="7">
    <source>
        <dbReference type="ARBA" id="ARBA00023294"/>
    </source>
</evidence>
<keyword evidence="4" id="KW-0813">Transport</keyword>
<dbReference type="PANTHER" id="PTHR33541:SF12">
    <property type="entry name" value="PROTEIN BIG GRAIN 1-LIKE A"/>
    <property type="match status" value="1"/>
</dbReference>
<dbReference type="Proteomes" id="UP001567538">
    <property type="component" value="Unassembled WGS sequence"/>
</dbReference>
<comment type="function">
    <text evidence="1">Involved in auxin transport. Regulator of the auxin signaling pathway.</text>
</comment>
<feature type="region of interest" description="Disordered" evidence="8">
    <location>
        <begin position="86"/>
        <end position="141"/>
    </location>
</feature>
<feature type="compositionally biased region" description="Basic and acidic residues" evidence="8">
    <location>
        <begin position="1"/>
        <end position="13"/>
    </location>
</feature>
<evidence type="ECO:0000256" key="8">
    <source>
        <dbReference type="SAM" id="MobiDB-lite"/>
    </source>
</evidence>
<dbReference type="GO" id="GO:0009734">
    <property type="term" value="P:auxin-activated signaling pathway"/>
    <property type="evidence" value="ECO:0007669"/>
    <property type="project" value="UniProtKB-KW"/>
</dbReference>
<dbReference type="PANTHER" id="PTHR33541">
    <property type="entry name" value="PROTEIN BIG GRAIN 1-LIKE A-RELATED"/>
    <property type="match status" value="1"/>
</dbReference>
<keyword evidence="7" id="KW-0927">Auxin signaling pathway</keyword>
<feature type="compositionally biased region" description="Basic and acidic residues" evidence="8">
    <location>
        <begin position="215"/>
        <end position="287"/>
    </location>
</feature>
<evidence type="ECO:0000313" key="10">
    <source>
        <dbReference type="Proteomes" id="UP001567538"/>
    </source>
</evidence>
<evidence type="ECO:0000256" key="3">
    <source>
        <dbReference type="ARBA" id="ARBA00010067"/>
    </source>
</evidence>
<evidence type="ECO:0000256" key="5">
    <source>
        <dbReference type="ARBA" id="ARBA00022475"/>
    </source>
</evidence>